<dbReference type="Proteomes" id="UP000537130">
    <property type="component" value="Unassembled WGS sequence"/>
</dbReference>
<proteinExistence type="predicted"/>
<dbReference type="AlphaFoldDB" id="A0A7W4Z6Z8"/>
<feature type="signal peptide" evidence="1">
    <location>
        <begin position="1"/>
        <end position="20"/>
    </location>
</feature>
<evidence type="ECO:0000313" key="3">
    <source>
        <dbReference type="Proteomes" id="UP000537130"/>
    </source>
</evidence>
<keyword evidence="3" id="KW-1185">Reference proteome</keyword>
<protein>
    <recommendedName>
        <fullName evidence="4">Lipoprotein</fullName>
    </recommendedName>
</protein>
<name>A0A7W4Z6Z8_9GAMM</name>
<organism evidence="2 3">
    <name type="scientific">Litorivivens lipolytica</name>
    <dbReference type="NCBI Taxonomy" id="1524264"/>
    <lineage>
        <taxon>Bacteria</taxon>
        <taxon>Pseudomonadati</taxon>
        <taxon>Pseudomonadota</taxon>
        <taxon>Gammaproteobacteria</taxon>
        <taxon>Litorivivens</taxon>
    </lineage>
</organism>
<reference evidence="2 3" key="1">
    <citation type="submission" date="2020-08" db="EMBL/GenBank/DDBJ databases">
        <title>Genomic Encyclopedia of Type Strains, Phase III (KMG-III): the genomes of soil and plant-associated and newly described type strains.</title>
        <authorList>
            <person name="Whitman W."/>
        </authorList>
    </citation>
    <scope>NUCLEOTIDE SEQUENCE [LARGE SCALE GENOMIC DNA]</scope>
    <source>
        <strain evidence="2 3">CECT 8654</strain>
    </source>
</reference>
<accession>A0A7W4Z6Z8</accession>
<dbReference type="EMBL" id="JACHWY010000002">
    <property type="protein sequence ID" value="MBB3047495.1"/>
    <property type="molecule type" value="Genomic_DNA"/>
</dbReference>
<evidence type="ECO:0000256" key="1">
    <source>
        <dbReference type="SAM" id="SignalP"/>
    </source>
</evidence>
<evidence type="ECO:0000313" key="2">
    <source>
        <dbReference type="EMBL" id="MBB3047495.1"/>
    </source>
</evidence>
<keyword evidence="1" id="KW-0732">Signal</keyword>
<comment type="caution">
    <text evidence="2">The sequence shown here is derived from an EMBL/GenBank/DDBJ whole genome shotgun (WGS) entry which is preliminary data.</text>
</comment>
<sequence length="410" mass="44883">MSTSATIAKVLSLSLLISLAGFMSGCVNQSVKHVNATRAVHAEKEIPQAELLDVNIAVFDPGYTEPVEEDSGIFPQVRKAESGFIPYRLRETLQSTGHWGPVRVVPSPNTSSELMITGKIIESNGRDLELAVKAVDASGRVWLDKTYDETAASLSYSDSDPSNIDPFQDLYNRIANDLLKSRKDLSSKQLRDIRTVAFLRFADDLSPDAFERYLKEKNGQYSVRGLPADGDPNVQRVQAIRDRDYRLVDTLDQHYYLFGEQIQGPYDEWRAASYQEAKNLEKVRKEAIGRMVAGAVGVAAGIYGAGQASNGAEAAAAYSGVIGGGYLLKTGIDKFGEKKLHVEALKELGESLSSDLKPRVIELEGKTITLSGSAEAQYQEWRELLKKIYANETGLPPKGADDGSAADKDR</sequence>
<feature type="chain" id="PRO_5031110237" description="Lipoprotein" evidence="1">
    <location>
        <begin position="21"/>
        <end position="410"/>
    </location>
</feature>
<gene>
    <name evidence="2" type="ORF">FHR99_001761</name>
</gene>
<dbReference type="RefSeq" id="WP_183410277.1">
    <property type="nucleotide sequence ID" value="NZ_JACHWY010000002.1"/>
</dbReference>
<evidence type="ECO:0008006" key="4">
    <source>
        <dbReference type="Google" id="ProtNLM"/>
    </source>
</evidence>